<dbReference type="SMART" id="SM00530">
    <property type="entry name" value="HTH_XRE"/>
    <property type="match status" value="1"/>
</dbReference>
<protein>
    <submittedName>
        <fullName evidence="2">Helix-turn-helix domain-containing protein</fullName>
    </submittedName>
</protein>
<dbReference type="InterPro" id="IPR010982">
    <property type="entry name" value="Lambda_DNA-bd_dom_sf"/>
</dbReference>
<dbReference type="InterPro" id="IPR001387">
    <property type="entry name" value="Cro/C1-type_HTH"/>
</dbReference>
<dbReference type="AlphaFoldDB" id="A0A5B7YJ23"/>
<dbReference type="CDD" id="cd00093">
    <property type="entry name" value="HTH_XRE"/>
    <property type="match status" value="1"/>
</dbReference>
<gene>
    <name evidence="2" type="ORF">FBQ74_18405</name>
</gene>
<dbReference type="Proteomes" id="UP000304912">
    <property type="component" value="Plasmid plas12"/>
</dbReference>
<organism evidence="2 3">
    <name type="scientific">Salinimonas iocasae</name>
    <dbReference type="NCBI Taxonomy" id="2572577"/>
    <lineage>
        <taxon>Bacteria</taxon>
        <taxon>Pseudomonadati</taxon>
        <taxon>Pseudomonadota</taxon>
        <taxon>Gammaproteobacteria</taxon>
        <taxon>Alteromonadales</taxon>
        <taxon>Alteromonadaceae</taxon>
        <taxon>Alteromonas/Salinimonas group</taxon>
        <taxon>Salinimonas</taxon>
    </lineage>
</organism>
<dbReference type="OrthoDB" id="5891007at2"/>
<dbReference type="Gene3D" id="1.10.260.40">
    <property type="entry name" value="lambda repressor-like DNA-binding domains"/>
    <property type="match status" value="1"/>
</dbReference>
<keyword evidence="2" id="KW-0614">Plasmid</keyword>
<dbReference type="RefSeq" id="WP_139758182.1">
    <property type="nucleotide sequence ID" value="NZ_CP039853.1"/>
</dbReference>
<dbReference type="EMBL" id="CP039853">
    <property type="protein sequence ID" value="QCZ95495.1"/>
    <property type="molecule type" value="Genomic_DNA"/>
</dbReference>
<dbReference type="GO" id="GO:0003677">
    <property type="term" value="F:DNA binding"/>
    <property type="evidence" value="ECO:0007669"/>
    <property type="project" value="InterPro"/>
</dbReference>
<dbReference type="KEGG" id="salk:FBQ74_18405"/>
<evidence type="ECO:0000259" key="1">
    <source>
        <dbReference type="PROSITE" id="PS50943"/>
    </source>
</evidence>
<name>A0A5B7YJ23_9ALTE</name>
<evidence type="ECO:0000313" key="2">
    <source>
        <dbReference type="EMBL" id="QCZ95495.1"/>
    </source>
</evidence>
<dbReference type="SUPFAM" id="SSF47413">
    <property type="entry name" value="lambda repressor-like DNA-binding domains"/>
    <property type="match status" value="1"/>
</dbReference>
<evidence type="ECO:0000313" key="3">
    <source>
        <dbReference type="Proteomes" id="UP000304912"/>
    </source>
</evidence>
<dbReference type="Pfam" id="PF01381">
    <property type="entry name" value="HTH_3"/>
    <property type="match status" value="1"/>
</dbReference>
<accession>A0A5B7YJ23</accession>
<feature type="domain" description="HTH cro/C1-type" evidence="1">
    <location>
        <begin position="13"/>
        <end position="68"/>
    </location>
</feature>
<proteinExistence type="predicted"/>
<sequence length="80" mass="9034">MKINTPKDLSALLRDARKAKKMNQAELAKQIGVYQRVISNCETMPEKMSVDMLLKLSAALNLDIKVELPQNTITKRSLSF</sequence>
<reference evidence="2 3" key="1">
    <citation type="submission" date="2019-04" db="EMBL/GenBank/DDBJ databases">
        <title>Salinimonas iocasae sp. nov., a halophilic bacterium isolated from the outer tube casing of tubeworms in Okinawa Trough.</title>
        <authorList>
            <person name="Zhang H."/>
            <person name="Wang H."/>
            <person name="Li C."/>
        </authorList>
    </citation>
    <scope>NUCLEOTIDE SEQUENCE [LARGE SCALE GENOMIC DNA]</scope>
    <source>
        <strain evidence="2 3">KX18D6</strain>
        <plasmid evidence="2 3">plas12</plasmid>
    </source>
</reference>
<geneLocation type="plasmid" evidence="2 3">
    <name>plas12</name>
</geneLocation>
<dbReference type="PROSITE" id="PS50943">
    <property type="entry name" value="HTH_CROC1"/>
    <property type="match status" value="1"/>
</dbReference>
<keyword evidence="3" id="KW-1185">Reference proteome</keyword>